<accession>A0A101M3C4</accession>
<dbReference type="AlphaFoldDB" id="A0A101M3C4"/>
<protein>
    <submittedName>
        <fullName evidence="1">Uncharacterized protein</fullName>
    </submittedName>
</protein>
<comment type="caution">
    <text evidence="1">The sequence shown here is derived from an EMBL/GenBank/DDBJ whole genome shotgun (WGS) entry which is preliminary data.</text>
</comment>
<dbReference type="EMBL" id="LKAM01000001">
    <property type="protein sequence ID" value="KUM50189.1"/>
    <property type="molecule type" value="Genomic_DNA"/>
</dbReference>
<evidence type="ECO:0000313" key="1">
    <source>
        <dbReference type="EMBL" id="KUM50189.1"/>
    </source>
</evidence>
<name>A0A101M3C4_PICGL</name>
<proteinExistence type="predicted"/>
<reference evidence="1" key="1">
    <citation type="journal article" date="2015" name="Genome Biol. Evol.">
        <title>Organellar Genomes of White Spruce (Picea glauca): Assembly and Annotation.</title>
        <authorList>
            <person name="Jackman S.D."/>
            <person name="Warren R.L."/>
            <person name="Gibb E.A."/>
            <person name="Vandervalk B.P."/>
            <person name="Mohamadi H."/>
            <person name="Chu J."/>
            <person name="Raymond A."/>
            <person name="Pleasance S."/>
            <person name="Coope R."/>
            <person name="Wildung M.R."/>
            <person name="Ritland C.E."/>
            <person name="Bousquet J."/>
            <person name="Jones S.J."/>
            <person name="Bohlmann J."/>
            <person name="Birol I."/>
        </authorList>
    </citation>
    <scope>NUCLEOTIDE SEQUENCE [LARGE SCALE GENOMIC DNA]</scope>
    <source>
        <tissue evidence="1">Flushing bud</tissue>
    </source>
</reference>
<organism evidence="1">
    <name type="scientific">Picea glauca</name>
    <name type="common">White spruce</name>
    <name type="synonym">Pinus glauca</name>
    <dbReference type="NCBI Taxonomy" id="3330"/>
    <lineage>
        <taxon>Eukaryota</taxon>
        <taxon>Viridiplantae</taxon>
        <taxon>Streptophyta</taxon>
        <taxon>Embryophyta</taxon>
        <taxon>Tracheophyta</taxon>
        <taxon>Spermatophyta</taxon>
        <taxon>Pinopsida</taxon>
        <taxon>Pinidae</taxon>
        <taxon>Conifers I</taxon>
        <taxon>Pinales</taxon>
        <taxon>Pinaceae</taxon>
        <taxon>Picea</taxon>
    </lineage>
</organism>
<gene>
    <name evidence="1" type="ORF">ABT39_MTgene32</name>
</gene>
<geneLocation type="mitochondrion" evidence="1"/>
<sequence>MAGPGTGSVPDEYAFIETGSRSRCTAGETADSSATFIAGLTADSSAYNGAYQTWLAGSGTGYEMGYDSGDGTRTGTALDVSSG</sequence>
<keyword evidence="1" id="KW-0496">Mitochondrion</keyword>